<protein>
    <submittedName>
        <fullName evidence="1">Uncharacterized protein</fullName>
    </submittedName>
</protein>
<reference evidence="1 2" key="1">
    <citation type="submission" date="2023-11" db="EMBL/GenBank/DDBJ databases">
        <title>An acidophilic fungus is an integral part of prey digestion in a carnivorous sundew plant.</title>
        <authorList>
            <person name="Tsai I.J."/>
        </authorList>
    </citation>
    <scope>NUCLEOTIDE SEQUENCE [LARGE SCALE GENOMIC DNA]</scope>
    <source>
        <strain evidence="1">169a</strain>
    </source>
</reference>
<accession>A0AAQ3M7G3</accession>
<evidence type="ECO:0000313" key="1">
    <source>
        <dbReference type="EMBL" id="WPH02725.1"/>
    </source>
</evidence>
<proteinExistence type="predicted"/>
<name>A0AAQ3M7G3_9PEZI</name>
<dbReference type="AlphaFoldDB" id="A0AAQ3M7G3"/>
<evidence type="ECO:0000313" key="2">
    <source>
        <dbReference type="Proteomes" id="UP001303373"/>
    </source>
</evidence>
<organism evidence="1 2">
    <name type="scientific">Acrodontium crateriforme</name>
    <dbReference type="NCBI Taxonomy" id="150365"/>
    <lineage>
        <taxon>Eukaryota</taxon>
        <taxon>Fungi</taxon>
        <taxon>Dikarya</taxon>
        <taxon>Ascomycota</taxon>
        <taxon>Pezizomycotina</taxon>
        <taxon>Dothideomycetes</taxon>
        <taxon>Dothideomycetidae</taxon>
        <taxon>Mycosphaerellales</taxon>
        <taxon>Teratosphaeriaceae</taxon>
        <taxon>Acrodontium</taxon>
    </lineage>
</organism>
<gene>
    <name evidence="1" type="ORF">R9X50_00559300</name>
</gene>
<keyword evidence="2" id="KW-1185">Reference proteome</keyword>
<sequence length="267" mass="30729">MSTPNLAHSDGQDDWEIVETPQSAERGHTAGCHVSYKIVRNGRRACPSHAILSGPDLKKPEVIVGDKRQVFQQEQSPLFCLPTELRLRIYELVLRIETPTVTLTRWQKYHSQRGLHSVLTLLETCRRIHAETELIFYDINTIVIPSMNPYDTCYMNTVSPKRLHAIKSLIVQVSSSSDALAKLQDVALRFRVHKLIVERHQSVRFIDVRSWAYFRQQMQAEVENMSELKDIDFITPSAKGNISEDELRRLQKLNAIDDTLRLVVDLK</sequence>
<dbReference type="InterPro" id="IPR038883">
    <property type="entry name" value="AN11006-like"/>
</dbReference>
<dbReference type="PANTHER" id="PTHR42085:SF1">
    <property type="entry name" value="F-BOX DOMAIN-CONTAINING PROTEIN"/>
    <property type="match status" value="1"/>
</dbReference>
<dbReference type="EMBL" id="CP138588">
    <property type="protein sequence ID" value="WPH02725.1"/>
    <property type="molecule type" value="Genomic_DNA"/>
</dbReference>
<dbReference type="PANTHER" id="PTHR42085">
    <property type="entry name" value="F-BOX DOMAIN-CONTAINING PROTEIN"/>
    <property type="match status" value="1"/>
</dbReference>
<dbReference type="Proteomes" id="UP001303373">
    <property type="component" value="Chromosome 9"/>
</dbReference>